<dbReference type="InterPro" id="IPR036286">
    <property type="entry name" value="LexA/Signal_pep-like_sf"/>
</dbReference>
<dbReference type="SUPFAM" id="SSF51306">
    <property type="entry name" value="LexA/Signal peptidase"/>
    <property type="match status" value="1"/>
</dbReference>
<dbReference type="InterPro" id="IPR001387">
    <property type="entry name" value="Cro/C1-type_HTH"/>
</dbReference>
<feature type="domain" description="HTH cro/C1-type" evidence="4">
    <location>
        <begin position="19"/>
        <end position="62"/>
    </location>
</feature>
<evidence type="ECO:0000256" key="3">
    <source>
        <dbReference type="ARBA" id="ARBA00023163"/>
    </source>
</evidence>
<dbReference type="RefSeq" id="WP_097384356.1">
    <property type="nucleotide sequence ID" value="NZ_CP023741.1"/>
</dbReference>
<proteinExistence type="predicted"/>
<dbReference type="Gene3D" id="1.10.260.40">
    <property type="entry name" value="lambda repressor-like DNA-binding domains"/>
    <property type="match status" value="1"/>
</dbReference>
<evidence type="ECO:0000259" key="4">
    <source>
        <dbReference type="PROSITE" id="PS50943"/>
    </source>
</evidence>
<dbReference type="PROSITE" id="PS50943">
    <property type="entry name" value="HTH_CROC1"/>
    <property type="match status" value="1"/>
</dbReference>
<dbReference type="Proteomes" id="UP000219422">
    <property type="component" value="Chromosome"/>
</dbReference>
<dbReference type="SMART" id="SM00530">
    <property type="entry name" value="HTH_XRE"/>
    <property type="match status" value="1"/>
</dbReference>
<protein>
    <recommendedName>
        <fullName evidence="4">HTH cro/C1-type domain-containing protein</fullName>
    </recommendedName>
</protein>
<accession>A0A291N258</accession>
<dbReference type="InterPro" id="IPR039418">
    <property type="entry name" value="LexA-like"/>
</dbReference>
<keyword evidence="2" id="KW-0238">DNA-binding</keyword>
<dbReference type="Gene3D" id="2.10.109.10">
    <property type="entry name" value="Umud Fragment, subunit A"/>
    <property type="match status" value="1"/>
</dbReference>
<dbReference type="GO" id="GO:0003677">
    <property type="term" value="F:DNA binding"/>
    <property type="evidence" value="ECO:0007669"/>
    <property type="project" value="UniProtKB-KW"/>
</dbReference>
<dbReference type="CDD" id="cd00093">
    <property type="entry name" value="HTH_XRE"/>
    <property type="match status" value="1"/>
</dbReference>
<dbReference type="Pfam" id="PF01381">
    <property type="entry name" value="HTH_3"/>
    <property type="match status" value="1"/>
</dbReference>
<dbReference type="PANTHER" id="PTHR40661:SF3">
    <property type="entry name" value="FELS-1 PROPHAGE TRANSCRIPTIONAL REGULATOR"/>
    <property type="match status" value="1"/>
</dbReference>
<keyword evidence="3" id="KW-0804">Transcription</keyword>
<dbReference type="SUPFAM" id="SSF47413">
    <property type="entry name" value="lambda repressor-like DNA-binding domains"/>
    <property type="match status" value="1"/>
</dbReference>
<organism evidence="5 6">
    <name type="scientific">Sphingobium yanoikuyae</name>
    <name type="common">Sphingomonas yanoikuyae</name>
    <dbReference type="NCBI Taxonomy" id="13690"/>
    <lineage>
        <taxon>Bacteria</taxon>
        <taxon>Pseudomonadati</taxon>
        <taxon>Pseudomonadota</taxon>
        <taxon>Alphaproteobacteria</taxon>
        <taxon>Sphingomonadales</taxon>
        <taxon>Sphingomonadaceae</taxon>
        <taxon>Sphingobium</taxon>
    </lineage>
</organism>
<evidence type="ECO:0000256" key="2">
    <source>
        <dbReference type="ARBA" id="ARBA00023125"/>
    </source>
</evidence>
<gene>
    <name evidence="5" type="ORF">A6768_16575</name>
</gene>
<evidence type="ECO:0000313" key="6">
    <source>
        <dbReference type="Proteomes" id="UP000219422"/>
    </source>
</evidence>
<dbReference type="GeneID" id="57778458"/>
<dbReference type="CDD" id="cd06529">
    <property type="entry name" value="S24_LexA-like"/>
    <property type="match status" value="1"/>
</dbReference>
<evidence type="ECO:0000256" key="1">
    <source>
        <dbReference type="ARBA" id="ARBA00023015"/>
    </source>
</evidence>
<dbReference type="InterPro" id="IPR015927">
    <property type="entry name" value="Peptidase_S24_S26A/B/C"/>
</dbReference>
<evidence type="ECO:0000313" key="5">
    <source>
        <dbReference type="EMBL" id="ATI81447.1"/>
    </source>
</evidence>
<keyword evidence="1" id="KW-0805">Transcription regulation</keyword>
<name>A0A291N258_SPHYA</name>
<dbReference type="EMBL" id="CP023741">
    <property type="protein sequence ID" value="ATI81447.1"/>
    <property type="molecule type" value="Genomic_DNA"/>
</dbReference>
<dbReference type="KEGG" id="sya:A6768_16575"/>
<sequence>MADIIGSRLEWLIQDRRTSQSALAREIGISQPSVGRLISGETRETGKIIELARALRTSPEYLIGETDDDSASARVVIVAPGDAAHNDGDTVEIDNINLSYGMGGSFLDTSHVEVEKVKFSRSWLSQFTTTPAHLLCSATGIGDSMMPTIHDRDVVIIDRSQTVPEMGDKIWAGVFAGLGIIKRLRALPDGSMRISSDNQLVRDEIAADGELFIVGRVIAVVKRL</sequence>
<dbReference type="PANTHER" id="PTHR40661">
    <property type="match status" value="1"/>
</dbReference>
<reference evidence="5 6" key="1">
    <citation type="submission" date="2017-10" db="EMBL/GenBank/DDBJ databases">
        <title>Sphingobium yanoikuyae S72.</title>
        <authorList>
            <person name="Sanchez E."/>
            <person name="Bustos P."/>
            <person name="Mendoza P."/>
            <person name="Guo X."/>
            <person name="Mendoza A."/>
        </authorList>
    </citation>
    <scope>NUCLEOTIDE SEQUENCE [LARGE SCALE GENOMIC DNA]</scope>
    <source>
        <strain evidence="5 6">S72</strain>
    </source>
</reference>
<dbReference type="AlphaFoldDB" id="A0A291N258"/>
<dbReference type="InterPro" id="IPR010982">
    <property type="entry name" value="Lambda_DNA-bd_dom_sf"/>
</dbReference>
<dbReference type="Pfam" id="PF00717">
    <property type="entry name" value="Peptidase_S24"/>
    <property type="match status" value="1"/>
</dbReference>